<dbReference type="PROSITE" id="PS00993">
    <property type="entry name" value="RIBOSOMAL_L30E_2"/>
    <property type="match status" value="1"/>
</dbReference>
<feature type="domain" description="Ribosomal protein eL8/eL30/eS12/Gadd45" evidence="6">
    <location>
        <begin position="2"/>
        <end position="94"/>
    </location>
</feature>
<comment type="similarity">
    <text evidence="1 5">Belongs to the eukaryotic ribosomal protein eL30 family.</text>
</comment>
<gene>
    <name evidence="5" type="primary">rpl30e</name>
    <name evidence="7" type="ordered locus">Maeo_0787</name>
</gene>
<evidence type="ECO:0000259" key="6">
    <source>
        <dbReference type="Pfam" id="PF01248"/>
    </source>
</evidence>
<dbReference type="Proteomes" id="UP000001106">
    <property type="component" value="Chromosome"/>
</dbReference>
<dbReference type="InterPro" id="IPR039109">
    <property type="entry name" value="Ribosomal_eL30-like"/>
</dbReference>
<dbReference type="NCBIfam" id="NF002172">
    <property type="entry name" value="PRK01018.1"/>
    <property type="match status" value="1"/>
</dbReference>
<dbReference type="EMBL" id="CP000743">
    <property type="protein sequence ID" value="ABR56370.1"/>
    <property type="molecule type" value="Genomic_DNA"/>
</dbReference>
<evidence type="ECO:0000256" key="3">
    <source>
        <dbReference type="ARBA" id="ARBA00023274"/>
    </source>
</evidence>
<reference evidence="7" key="1">
    <citation type="submission" date="2007-06" db="EMBL/GenBank/DDBJ databases">
        <title>Complete sequence of Methanococcus aeolicus Nankai-3.</title>
        <authorList>
            <consortium name="US DOE Joint Genome Institute"/>
            <person name="Copeland A."/>
            <person name="Lucas S."/>
            <person name="Lapidus A."/>
            <person name="Barry K."/>
            <person name="Glavina del Rio T."/>
            <person name="Dalin E."/>
            <person name="Tice H."/>
            <person name="Pitluck S."/>
            <person name="Chain P."/>
            <person name="Malfatti S."/>
            <person name="Shin M."/>
            <person name="Vergez L."/>
            <person name="Schmutz J."/>
            <person name="Larimer F."/>
            <person name="Land M."/>
            <person name="Hauser L."/>
            <person name="Kyrpides N."/>
            <person name="Lykidis A."/>
            <person name="Sieprawska-Lupa M."/>
            <person name="Whitman W.B."/>
            <person name="Richardson P."/>
        </authorList>
    </citation>
    <scope>NUCLEOTIDE SEQUENCE [LARGE SCALE GENOMIC DNA]</scope>
    <source>
        <strain evidence="7">Nankai-3</strain>
    </source>
</reference>
<dbReference type="GO" id="GO:0003735">
    <property type="term" value="F:structural constituent of ribosome"/>
    <property type="evidence" value="ECO:0007669"/>
    <property type="project" value="InterPro"/>
</dbReference>
<name>A6UV48_META3</name>
<keyword evidence="2 5" id="KW-0689">Ribosomal protein</keyword>
<proteinExistence type="inferred from homology"/>
<dbReference type="KEGG" id="mae:Maeo_0787"/>
<dbReference type="GO" id="GO:0003723">
    <property type="term" value="F:RNA binding"/>
    <property type="evidence" value="ECO:0007669"/>
    <property type="project" value="InterPro"/>
</dbReference>
<dbReference type="GO" id="GO:0022625">
    <property type="term" value="C:cytosolic large ribosomal subunit"/>
    <property type="evidence" value="ECO:0007669"/>
    <property type="project" value="InterPro"/>
</dbReference>
<dbReference type="PANTHER" id="PTHR11449">
    <property type="entry name" value="RIBOSOMAL PROTEIN L30"/>
    <property type="match status" value="1"/>
</dbReference>
<accession>A6UV48</accession>
<evidence type="ECO:0000313" key="8">
    <source>
        <dbReference type="Proteomes" id="UP000001106"/>
    </source>
</evidence>
<dbReference type="PROSITE" id="PS00709">
    <property type="entry name" value="RIBOSOMAL_L30E_1"/>
    <property type="match status" value="1"/>
</dbReference>
<dbReference type="Gene3D" id="3.30.1330.30">
    <property type="match status" value="1"/>
</dbReference>
<dbReference type="AlphaFoldDB" id="A6UV48"/>
<evidence type="ECO:0000256" key="4">
    <source>
        <dbReference type="ARBA" id="ARBA00035231"/>
    </source>
</evidence>
<dbReference type="InterPro" id="IPR004038">
    <property type="entry name" value="Ribosomal_eL8/eL30/eS12/Gad45"/>
</dbReference>
<keyword evidence="8" id="KW-1185">Reference proteome</keyword>
<dbReference type="eggNOG" id="arCOG01752">
    <property type="taxonomic scope" value="Archaea"/>
</dbReference>
<dbReference type="STRING" id="419665.Maeo_0787"/>
<evidence type="ECO:0000256" key="1">
    <source>
        <dbReference type="ARBA" id="ARBA00007326"/>
    </source>
</evidence>
<evidence type="ECO:0000313" key="7">
    <source>
        <dbReference type="EMBL" id="ABR56370.1"/>
    </source>
</evidence>
<dbReference type="GeneID" id="5326707"/>
<protein>
    <recommendedName>
        <fullName evidence="4 5">Large ribosomal subunit protein eL30</fullName>
    </recommendedName>
</protein>
<evidence type="ECO:0000256" key="5">
    <source>
        <dbReference type="HAMAP-Rule" id="MF_00481"/>
    </source>
</evidence>
<dbReference type="RefSeq" id="WP_011973502.1">
    <property type="nucleotide sequence ID" value="NC_009635.1"/>
</dbReference>
<keyword evidence="3 5" id="KW-0687">Ribonucleoprotein</keyword>
<organism evidence="7 8">
    <name type="scientific">Methanococcus aeolicus (strain ATCC BAA-1280 / DSM 17508 / OCM 812 / Nankai-3)</name>
    <dbReference type="NCBI Taxonomy" id="419665"/>
    <lineage>
        <taxon>Archaea</taxon>
        <taxon>Methanobacteriati</taxon>
        <taxon>Methanobacteriota</taxon>
        <taxon>Methanomada group</taxon>
        <taxon>Methanococci</taxon>
        <taxon>Methanococcales</taxon>
        <taxon>Methanococcaceae</taxon>
        <taxon>Methanococcus</taxon>
    </lineage>
</organism>
<evidence type="ECO:0000256" key="2">
    <source>
        <dbReference type="ARBA" id="ARBA00022980"/>
    </source>
</evidence>
<dbReference type="OrthoDB" id="10759at2157"/>
<sequence>MDINRSIRVAVDTGSVVLGTKKVLKNIKHGEGKLIIVAENCIKDVNEDINYYAKLSDIPVYTHESISLELGAICGKPFPVSALIVMDPGNSTILNIINEEDEEDDEE</sequence>
<dbReference type="InterPro" id="IPR029064">
    <property type="entry name" value="Ribosomal_eL30-like_sf"/>
</dbReference>
<dbReference type="InterPro" id="IPR022991">
    <property type="entry name" value="Ribosomal_eL30_CS"/>
</dbReference>
<dbReference type="InterPro" id="IPR000231">
    <property type="entry name" value="Ribosomal_eL30"/>
</dbReference>
<dbReference type="HAMAP" id="MF_00481">
    <property type="entry name" value="Ribosomal_eL30"/>
    <property type="match status" value="1"/>
</dbReference>
<dbReference type="GO" id="GO:0006412">
    <property type="term" value="P:translation"/>
    <property type="evidence" value="ECO:0007669"/>
    <property type="project" value="UniProtKB-UniRule"/>
</dbReference>
<dbReference type="SUPFAM" id="SSF55315">
    <property type="entry name" value="L30e-like"/>
    <property type="match status" value="1"/>
</dbReference>
<dbReference type="HOGENOM" id="CLU_130502_1_0_2"/>
<dbReference type="Pfam" id="PF01248">
    <property type="entry name" value="Ribosomal_L7Ae"/>
    <property type="match status" value="1"/>
</dbReference>